<dbReference type="SUPFAM" id="SSF52499">
    <property type="entry name" value="Isochorismatase-like hydrolases"/>
    <property type="match status" value="1"/>
</dbReference>
<dbReference type="Gene3D" id="3.40.50.850">
    <property type="entry name" value="Isochorismatase-like"/>
    <property type="match status" value="1"/>
</dbReference>
<gene>
    <name evidence="3" type="ORF">J3U87_31485</name>
</gene>
<proteinExistence type="predicted"/>
<dbReference type="CDD" id="cd01014">
    <property type="entry name" value="nicotinamidase_related"/>
    <property type="match status" value="1"/>
</dbReference>
<dbReference type="PANTHER" id="PTHR43540">
    <property type="entry name" value="PEROXYUREIDOACRYLATE/UREIDOACRYLATE AMIDOHYDROLASE-RELATED"/>
    <property type="match status" value="1"/>
</dbReference>
<dbReference type="InterPro" id="IPR000868">
    <property type="entry name" value="Isochorismatase-like_dom"/>
</dbReference>
<dbReference type="RefSeq" id="WP_237379761.1">
    <property type="nucleotide sequence ID" value="NZ_CP071793.1"/>
</dbReference>
<dbReference type="Proteomes" id="UP000663929">
    <property type="component" value="Chromosome"/>
</dbReference>
<keyword evidence="4" id="KW-1185">Reference proteome</keyword>
<feature type="domain" description="Isochorismatase-like" evidence="2">
    <location>
        <begin position="3"/>
        <end position="149"/>
    </location>
</feature>
<evidence type="ECO:0000256" key="1">
    <source>
        <dbReference type="ARBA" id="ARBA00022801"/>
    </source>
</evidence>
<reference evidence="3" key="1">
    <citation type="submission" date="2021-03" db="EMBL/GenBank/DDBJ databases">
        <title>Acanthopleuribacteraceae sp. M133.</title>
        <authorList>
            <person name="Wang G."/>
        </authorList>
    </citation>
    <scope>NUCLEOTIDE SEQUENCE</scope>
    <source>
        <strain evidence="3">M133</strain>
    </source>
</reference>
<dbReference type="PANTHER" id="PTHR43540:SF14">
    <property type="entry name" value="ISOCHORISMATASE"/>
    <property type="match status" value="1"/>
</dbReference>
<keyword evidence="1 3" id="KW-0378">Hydrolase</keyword>
<dbReference type="KEGG" id="scor:J3U87_31485"/>
<evidence type="ECO:0000313" key="3">
    <source>
        <dbReference type="EMBL" id="QTD50130.1"/>
    </source>
</evidence>
<dbReference type="InterPro" id="IPR036380">
    <property type="entry name" value="Isochorismatase-like_sf"/>
</dbReference>
<dbReference type="Pfam" id="PF00857">
    <property type="entry name" value="Isochorismatase"/>
    <property type="match status" value="1"/>
</dbReference>
<accession>A0A8A4TKQ8</accession>
<dbReference type="GO" id="GO:0016787">
    <property type="term" value="F:hydrolase activity"/>
    <property type="evidence" value="ECO:0007669"/>
    <property type="project" value="UniProtKB-KW"/>
</dbReference>
<organism evidence="3 4">
    <name type="scientific">Sulfidibacter corallicola</name>
    <dbReference type="NCBI Taxonomy" id="2818388"/>
    <lineage>
        <taxon>Bacteria</taxon>
        <taxon>Pseudomonadati</taxon>
        <taxon>Acidobacteriota</taxon>
        <taxon>Holophagae</taxon>
        <taxon>Acanthopleuribacterales</taxon>
        <taxon>Acanthopleuribacteraceae</taxon>
        <taxon>Sulfidibacter</taxon>
    </lineage>
</organism>
<dbReference type="AlphaFoldDB" id="A0A8A4TKQ8"/>
<dbReference type="InterPro" id="IPR050272">
    <property type="entry name" value="Isochorismatase-like_hydrls"/>
</dbReference>
<sequence length="175" mass="19578">MTSAVLVIDVQRGIFDREPKPFEAEQVIENINTVTARAREAQVPILFLQQELTSGWMAYGSESWQLQAQLEVDEGDIVIRKTRSDGFLHTTLHETLTSRGVSRLIVCGFASEFCIDSTIRRASSLDYAIHIVSDAHTTHDKEHLTAEQIRNHHNVTLSMSPTIEATPAAEVTFTD</sequence>
<evidence type="ECO:0000259" key="2">
    <source>
        <dbReference type="Pfam" id="PF00857"/>
    </source>
</evidence>
<name>A0A8A4TKQ8_SULCO</name>
<evidence type="ECO:0000313" key="4">
    <source>
        <dbReference type="Proteomes" id="UP000663929"/>
    </source>
</evidence>
<protein>
    <submittedName>
        <fullName evidence="3">Cysteine hydrolase</fullName>
    </submittedName>
</protein>
<dbReference type="EMBL" id="CP071793">
    <property type="protein sequence ID" value="QTD50130.1"/>
    <property type="molecule type" value="Genomic_DNA"/>
</dbReference>